<feature type="domain" description="N-acetyltransferase" evidence="3">
    <location>
        <begin position="1"/>
        <end position="161"/>
    </location>
</feature>
<dbReference type="Pfam" id="PF00583">
    <property type="entry name" value="Acetyltransf_1"/>
    <property type="match status" value="1"/>
</dbReference>
<dbReference type="Proteomes" id="UP000612855">
    <property type="component" value="Unassembled WGS sequence"/>
</dbReference>
<keyword evidence="2" id="KW-0012">Acyltransferase</keyword>
<dbReference type="PANTHER" id="PTHR43072:SF23">
    <property type="entry name" value="UPF0039 PROTEIN C11D3.02C"/>
    <property type="match status" value="1"/>
</dbReference>
<dbReference type="PANTHER" id="PTHR43072">
    <property type="entry name" value="N-ACETYLTRANSFERASE"/>
    <property type="match status" value="1"/>
</dbReference>
<organism evidence="4 5">
    <name type="scientific">Primorskyibacter flagellatus</name>
    <dbReference type="NCBI Taxonomy" id="1387277"/>
    <lineage>
        <taxon>Bacteria</taxon>
        <taxon>Pseudomonadati</taxon>
        <taxon>Pseudomonadota</taxon>
        <taxon>Alphaproteobacteria</taxon>
        <taxon>Rhodobacterales</taxon>
        <taxon>Roseobacteraceae</taxon>
        <taxon>Primorskyibacter</taxon>
    </lineage>
</organism>
<dbReference type="Gene3D" id="3.40.630.30">
    <property type="match status" value="1"/>
</dbReference>
<dbReference type="InterPro" id="IPR000182">
    <property type="entry name" value="GNAT_dom"/>
</dbReference>
<dbReference type="EMBL" id="BMFJ01000001">
    <property type="protein sequence ID" value="GGE34568.1"/>
    <property type="molecule type" value="Genomic_DNA"/>
</dbReference>
<evidence type="ECO:0000313" key="4">
    <source>
        <dbReference type="EMBL" id="GGE34568.1"/>
    </source>
</evidence>
<keyword evidence="1" id="KW-0808">Transferase</keyword>
<evidence type="ECO:0000259" key="3">
    <source>
        <dbReference type="PROSITE" id="PS51186"/>
    </source>
</evidence>
<evidence type="ECO:0000256" key="1">
    <source>
        <dbReference type="ARBA" id="ARBA00022679"/>
    </source>
</evidence>
<proteinExistence type="predicted"/>
<comment type="caution">
    <text evidence="4">The sequence shown here is derived from an EMBL/GenBank/DDBJ whole genome shotgun (WGS) entry which is preliminary data.</text>
</comment>
<gene>
    <name evidence="4" type="ORF">GCM10011360_23060</name>
</gene>
<dbReference type="InterPro" id="IPR016181">
    <property type="entry name" value="Acyl_CoA_acyltransferase"/>
</dbReference>
<evidence type="ECO:0000256" key="2">
    <source>
        <dbReference type="ARBA" id="ARBA00023315"/>
    </source>
</evidence>
<dbReference type="AlphaFoldDB" id="A0A917EFH3"/>
<dbReference type="GO" id="GO:0016747">
    <property type="term" value="F:acyltransferase activity, transferring groups other than amino-acyl groups"/>
    <property type="evidence" value="ECO:0007669"/>
    <property type="project" value="InterPro"/>
</dbReference>
<accession>A0A917EFH3</accession>
<protein>
    <submittedName>
        <fullName evidence="4">N-acetyltransferase</fullName>
    </submittedName>
</protein>
<dbReference type="SUPFAM" id="SSF55729">
    <property type="entry name" value="Acyl-CoA N-acyltransferases (Nat)"/>
    <property type="match status" value="1"/>
</dbReference>
<dbReference type="RefSeq" id="WP_188477828.1">
    <property type="nucleotide sequence ID" value="NZ_BMFJ01000001.1"/>
</dbReference>
<evidence type="ECO:0000313" key="5">
    <source>
        <dbReference type="Proteomes" id="UP000612855"/>
    </source>
</evidence>
<keyword evidence="5" id="KW-1185">Reference proteome</keyword>
<name>A0A917EFH3_9RHOB</name>
<reference evidence="5" key="1">
    <citation type="journal article" date="2019" name="Int. J. Syst. Evol. Microbiol.">
        <title>The Global Catalogue of Microorganisms (GCM) 10K type strain sequencing project: providing services to taxonomists for standard genome sequencing and annotation.</title>
        <authorList>
            <consortium name="The Broad Institute Genomics Platform"/>
            <consortium name="The Broad Institute Genome Sequencing Center for Infectious Disease"/>
            <person name="Wu L."/>
            <person name="Ma J."/>
        </authorList>
    </citation>
    <scope>NUCLEOTIDE SEQUENCE [LARGE SCALE GENOMIC DNA]</scope>
    <source>
        <strain evidence="5">CGMCC 1.12664</strain>
    </source>
</reference>
<sequence>MIRPATAADAVAVHTIWTPVIRDTTVTFSTLERSAGDIADWIADRQARGREVFVAEAEGTVAGFASYDQFRAGNGYAQAMEHSIVLGPQARGRGMGRALMQAVEDHARAAGAHTMVAGISGENAAGIAFHAAIGYDHCGRLPQSGRKFGRWLDLVLMQKIL</sequence>
<dbReference type="CDD" id="cd04301">
    <property type="entry name" value="NAT_SF"/>
    <property type="match status" value="1"/>
</dbReference>
<dbReference type="PROSITE" id="PS51186">
    <property type="entry name" value="GNAT"/>
    <property type="match status" value="1"/>
</dbReference>